<name>A0A977L4E1_9CYAN</name>
<dbReference type="KEGG" id="wna:KA717_18250"/>
<organism evidence="2">
    <name type="scientific">Woronichinia naegeliana WA131</name>
    <dbReference type="NCBI Taxonomy" id="2824559"/>
    <lineage>
        <taxon>Bacteria</taxon>
        <taxon>Bacillati</taxon>
        <taxon>Cyanobacteriota</taxon>
        <taxon>Cyanophyceae</taxon>
        <taxon>Synechococcales</taxon>
        <taxon>Coelosphaeriaceae</taxon>
        <taxon>Woronichinia</taxon>
    </lineage>
</organism>
<protein>
    <recommendedName>
        <fullName evidence="3">Transposase</fullName>
    </recommendedName>
</protein>
<reference evidence="2" key="1">
    <citation type="submission" date="2021-04" db="EMBL/GenBank/DDBJ databases">
        <title>Genome sequence of Woronichinia naegeliana from Washington state freshwater lake bloom.</title>
        <authorList>
            <person name="Dreher T.W."/>
        </authorList>
    </citation>
    <scope>NUCLEOTIDE SEQUENCE</scope>
    <source>
        <strain evidence="2">WA131</strain>
    </source>
</reference>
<gene>
    <name evidence="2" type="ORF">KA717_18250</name>
</gene>
<dbReference type="EMBL" id="CP073041">
    <property type="protein sequence ID" value="UXE64250.1"/>
    <property type="molecule type" value="Genomic_DNA"/>
</dbReference>
<dbReference type="Proteomes" id="UP001065613">
    <property type="component" value="Chromosome"/>
</dbReference>
<accession>A0A977L4E1</accession>
<sequence length="120" mass="13965">MVRLKNKSSKRRDSEGKLKKVETPKPEHPETTEKPEEKDVHANHVEAFNSAIRRYLAAFRRRTNTYAKSVVGLQRVLDIFWMVHNFVRSHFTTKKVPAVALGIIEKGLTWEDLLQIRLIS</sequence>
<evidence type="ECO:0000313" key="2">
    <source>
        <dbReference type="EMBL" id="UXE64250.1"/>
    </source>
</evidence>
<feature type="compositionally biased region" description="Basic and acidic residues" evidence="1">
    <location>
        <begin position="11"/>
        <end position="42"/>
    </location>
</feature>
<evidence type="ECO:0000256" key="1">
    <source>
        <dbReference type="SAM" id="MobiDB-lite"/>
    </source>
</evidence>
<feature type="region of interest" description="Disordered" evidence="1">
    <location>
        <begin position="1"/>
        <end position="42"/>
    </location>
</feature>
<dbReference type="AlphaFoldDB" id="A0A977L4E1"/>
<evidence type="ECO:0008006" key="3">
    <source>
        <dbReference type="Google" id="ProtNLM"/>
    </source>
</evidence>
<proteinExistence type="predicted"/>
<feature type="compositionally biased region" description="Basic residues" evidence="1">
    <location>
        <begin position="1"/>
        <end position="10"/>
    </location>
</feature>